<keyword evidence="2" id="KW-1185">Reference proteome</keyword>
<evidence type="ECO:0000313" key="2">
    <source>
        <dbReference type="Proteomes" id="UP001500454"/>
    </source>
</evidence>
<sequence length="130" mass="14599">MLMVLATLSVGCARRNRAASNASSAVDNRKPEEIRRENARDLASVMADELQLRDDQVLRVRQVLANTVEQVNAAQKKFGDDKAGLTTALKQINAASESQLKSAMTSAQYKLYQQRKPQIQQKLREQQQQK</sequence>
<proteinExistence type="predicted"/>
<evidence type="ECO:0008006" key="3">
    <source>
        <dbReference type="Google" id="ProtNLM"/>
    </source>
</evidence>
<gene>
    <name evidence="1" type="ORF">GCM10023186_43830</name>
</gene>
<evidence type="ECO:0000313" key="1">
    <source>
        <dbReference type="EMBL" id="GAA4392858.1"/>
    </source>
</evidence>
<organism evidence="1 2">
    <name type="scientific">Hymenobacter koreensis</name>
    <dbReference type="NCBI Taxonomy" id="1084523"/>
    <lineage>
        <taxon>Bacteria</taxon>
        <taxon>Pseudomonadati</taxon>
        <taxon>Bacteroidota</taxon>
        <taxon>Cytophagia</taxon>
        <taxon>Cytophagales</taxon>
        <taxon>Hymenobacteraceae</taxon>
        <taxon>Hymenobacter</taxon>
    </lineage>
</organism>
<reference evidence="2" key="1">
    <citation type="journal article" date="2019" name="Int. J. Syst. Evol. Microbiol.">
        <title>The Global Catalogue of Microorganisms (GCM) 10K type strain sequencing project: providing services to taxonomists for standard genome sequencing and annotation.</title>
        <authorList>
            <consortium name="The Broad Institute Genomics Platform"/>
            <consortium name="The Broad Institute Genome Sequencing Center for Infectious Disease"/>
            <person name="Wu L."/>
            <person name="Ma J."/>
        </authorList>
    </citation>
    <scope>NUCLEOTIDE SEQUENCE [LARGE SCALE GENOMIC DNA]</scope>
    <source>
        <strain evidence="2">JCM 17924</strain>
    </source>
</reference>
<protein>
    <recommendedName>
        <fullName evidence="3">Periplasmic heavy metal sensor</fullName>
    </recommendedName>
</protein>
<name>A0ABP8JLT6_9BACT</name>
<dbReference type="Proteomes" id="UP001500454">
    <property type="component" value="Unassembled WGS sequence"/>
</dbReference>
<comment type="caution">
    <text evidence="1">The sequence shown here is derived from an EMBL/GenBank/DDBJ whole genome shotgun (WGS) entry which is preliminary data.</text>
</comment>
<dbReference type="EMBL" id="BAABHA010000015">
    <property type="protein sequence ID" value="GAA4392858.1"/>
    <property type="molecule type" value="Genomic_DNA"/>
</dbReference>
<accession>A0ABP8JLT6</accession>